<name>A0AAE1N8W3_9FABA</name>
<dbReference type="InterPro" id="IPR029063">
    <property type="entry name" value="SAM-dependent_MTases_sf"/>
</dbReference>
<dbReference type="PANTHER" id="PTHR31009">
    <property type="entry name" value="S-ADENOSYL-L-METHIONINE:CARBOXYL METHYLTRANSFERASE FAMILY PROTEIN"/>
    <property type="match status" value="1"/>
</dbReference>
<protein>
    <submittedName>
        <fullName evidence="1">Uncharacterized protein</fullName>
    </submittedName>
</protein>
<dbReference type="Pfam" id="PF03492">
    <property type="entry name" value="Methyltransf_7"/>
    <property type="match status" value="1"/>
</dbReference>
<sequence>METQVVCVEQVLHMKGGAEETSFANNSLIPKKVMMRVKPILEESLNKVYGATNVPTCFKVADLGCSSGPNTLLLASNVIHIVNETSRRLKVEPPMFQFFLNDLFGNDFNSIFKSLPQFYDTLKQQNTTCFINATPGTFYGTLFPSNSIHFFHSSFSLHWLSQVPNLLRDEAKIANDDKGNIYATSIIPPSYGKQFEQDFKLFLGSRHKELVPGGGMLLTFLGKFDTSEYISLPGIFRVVLNDMVQRI</sequence>
<reference evidence="1" key="1">
    <citation type="submission" date="2023-10" db="EMBL/GenBank/DDBJ databases">
        <title>Chromosome-level genome of the transformable northern wattle, Acacia crassicarpa.</title>
        <authorList>
            <person name="Massaro I."/>
            <person name="Sinha N.R."/>
            <person name="Poethig S."/>
            <person name="Leichty A.R."/>
        </authorList>
    </citation>
    <scope>NUCLEOTIDE SEQUENCE</scope>
    <source>
        <strain evidence="1">Acra3RX</strain>
        <tissue evidence="1">Leaf</tissue>
    </source>
</reference>
<dbReference type="InterPro" id="IPR005299">
    <property type="entry name" value="MeTrfase_7"/>
</dbReference>
<dbReference type="AlphaFoldDB" id="A0AAE1N8W3"/>
<dbReference type="EMBL" id="JAWXYG010000001">
    <property type="protein sequence ID" value="KAK4284752.1"/>
    <property type="molecule type" value="Genomic_DNA"/>
</dbReference>
<dbReference type="Gene3D" id="3.40.50.150">
    <property type="entry name" value="Vaccinia Virus protein VP39"/>
    <property type="match status" value="1"/>
</dbReference>
<organism evidence="1 2">
    <name type="scientific">Acacia crassicarpa</name>
    <name type="common">northern wattle</name>
    <dbReference type="NCBI Taxonomy" id="499986"/>
    <lineage>
        <taxon>Eukaryota</taxon>
        <taxon>Viridiplantae</taxon>
        <taxon>Streptophyta</taxon>
        <taxon>Embryophyta</taxon>
        <taxon>Tracheophyta</taxon>
        <taxon>Spermatophyta</taxon>
        <taxon>Magnoliopsida</taxon>
        <taxon>eudicotyledons</taxon>
        <taxon>Gunneridae</taxon>
        <taxon>Pentapetalae</taxon>
        <taxon>rosids</taxon>
        <taxon>fabids</taxon>
        <taxon>Fabales</taxon>
        <taxon>Fabaceae</taxon>
        <taxon>Caesalpinioideae</taxon>
        <taxon>mimosoid clade</taxon>
        <taxon>Acacieae</taxon>
        <taxon>Acacia</taxon>
    </lineage>
</organism>
<dbReference type="SUPFAM" id="SSF53335">
    <property type="entry name" value="S-adenosyl-L-methionine-dependent methyltransferases"/>
    <property type="match status" value="1"/>
</dbReference>
<comment type="caution">
    <text evidence="1">The sequence shown here is derived from an EMBL/GenBank/DDBJ whole genome shotgun (WGS) entry which is preliminary data.</text>
</comment>
<keyword evidence="2" id="KW-1185">Reference proteome</keyword>
<evidence type="ECO:0000313" key="2">
    <source>
        <dbReference type="Proteomes" id="UP001293593"/>
    </source>
</evidence>
<dbReference type="Proteomes" id="UP001293593">
    <property type="component" value="Unassembled WGS sequence"/>
</dbReference>
<gene>
    <name evidence="1" type="ORF">QN277_001537</name>
</gene>
<accession>A0AAE1N8W3</accession>
<proteinExistence type="predicted"/>
<dbReference type="GO" id="GO:0008168">
    <property type="term" value="F:methyltransferase activity"/>
    <property type="evidence" value="ECO:0007669"/>
    <property type="project" value="InterPro"/>
</dbReference>
<evidence type="ECO:0000313" key="1">
    <source>
        <dbReference type="EMBL" id="KAK4284752.1"/>
    </source>
</evidence>